<dbReference type="Gene3D" id="1.10.10.10">
    <property type="entry name" value="Winged helix-like DNA-binding domain superfamily/Winged helix DNA-binding domain"/>
    <property type="match status" value="1"/>
</dbReference>
<evidence type="ECO:0000259" key="5">
    <source>
        <dbReference type="PROSITE" id="PS51078"/>
    </source>
</evidence>
<dbReference type="EMBL" id="JACIDO010000002">
    <property type="protein sequence ID" value="MBB3934958.1"/>
    <property type="molecule type" value="Genomic_DNA"/>
</dbReference>
<dbReference type="InterPro" id="IPR005471">
    <property type="entry name" value="Tscrpt_reg_IclR_N"/>
</dbReference>
<keyword evidence="2 6" id="KW-0238">DNA-binding</keyword>
<dbReference type="SMART" id="SM00346">
    <property type="entry name" value="HTH_ICLR"/>
    <property type="match status" value="1"/>
</dbReference>
<dbReference type="Pfam" id="PF01614">
    <property type="entry name" value="IclR_C"/>
    <property type="match status" value="1"/>
</dbReference>
<protein>
    <submittedName>
        <fullName evidence="6">DNA-binding IclR family transcriptional regulator</fullName>
    </submittedName>
</protein>
<dbReference type="InterPro" id="IPR036388">
    <property type="entry name" value="WH-like_DNA-bd_sf"/>
</dbReference>
<dbReference type="Pfam" id="PF09339">
    <property type="entry name" value="HTH_IclR"/>
    <property type="match status" value="1"/>
</dbReference>
<dbReference type="OrthoDB" id="9790046at2"/>
<name>A0A7W6BMY6_9HYPH</name>
<dbReference type="AlphaFoldDB" id="A0A7W6BMY6"/>
<dbReference type="GO" id="GO:0003700">
    <property type="term" value="F:DNA-binding transcription factor activity"/>
    <property type="evidence" value="ECO:0007669"/>
    <property type="project" value="TreeGrafter"/>
</dbReference>
<dbReference type="InterPro" id="IPR014757">
    <property type="entry name" value="Tscrpt_reg_IclR_C"/>
</dbReference>
<organism evidence="6 7">
    <name type="scientific">Aureimonas phyllosphaerae</name>
    <dbReference type="NCBI Taxonomy" id="1166078"/>
    <lineage>
        <taxon>Bacteria</taxon>
        <taxon>Pseudomonadati</taxon>
        <taxon>Pseudomonadota</taxon>
        <taxon>Alphaproteobacteria</taxon>
        <taxon>Hyphomicrobiales</taxon>
        <taxon>Aurantimonadaceae</taxon>
        <taxon>Aureimonas</taxon>
    </lineage>
</organism>
<dbReference type="SUPFAM" id="SSF46785">
    <property type="entry name" value="Winged helix' DNA-binding domain"/>
    <property type="match status" value="1"/>
</dbReference>
<evidence type="ECO:0000313" key="6">
    <source>
        <dbReference type="EMBL" id="MBB3934958.1"/>
    </source>
</evidence>
<dbReference type="GO" id="GO:0045892">
    <property type="term" value="P:negative regulation of DNA-templated transcription"/>
    <property type="evidence" value="ECO:0007669"/>
    <property type="project" value="TreeGrafter"/>
</dbReference>
<accession>A0A7W6BMY6</accession>
<dbReference type="RefSeq" id="WP_090964065.1">
    <property type="nucleotide sequence ID" value="NZ_FOOA01000011.1"/>
</dbReference>
<dbReference type="Proteomes" id="UP000531216">
    <property type="component" value="Unassembled WGS sequence"/>
</dbReference>
<dbReference type="Gene3D" id="3.30.450.40">
    <property type="match status" value="1"/>
</dbReference>
<evidence type="ECO:0000256" key="1">
    <source>
        <dbReference type="ARBA" id="ARBA00023015"/>
    </source>
</evidence>
<evidence type="ECO:0000256" key="3">
    <source>
        <dbReference type="ARBA" id="ARBA00023163"/>
    </source>
</evidence>
<dbReference type="GO" id="GO:0003677">
    <property type="term" value="F:DNA binding"/>
    <property type="evidence" value="ECO:0007669"/>
    <property type="project" value="UniProtKB-KW"/>
</dbReference>
<evidence type="ECO:0000313" key="7">
    <source>
        <dbReference type="Proteomes" id="UP000531216"/>
    </source>
</evidence>
<dbReference type="SUPFAM" id="SSF55781">
    <property type="entry name" value="GAF domain-like"/>
    <property type="match status" value="1"/>
</dbReference>
<reference evidence="6 7" key="1">
    <citation type="submission" date="2020-08" db="EMBL/GenBank/DDBJ databases">
        <title>Genomic Encyclopedia of Type Strains, Phase IV (KMG-IV): sequencing the most valuable type-strain genomes for metagenomic binning, comparative biology and taxonomic classification.</title>
        <authorList>
            <person name="Goeker M."/>
        </authorList>
    </citation>
    <scope>NUCLEOTIDE SEQUENCE [LARGE SCALE GENOMIC DNA]</scope>
    <source>
        <strain evidence="6 7">DSM 25024</strain>
    </source>
</reference>
<feature type="domain" description="HTH iclR-type" evidence="4">
    <location>
        <begin position="18"/>
        <end position="86"/>
    </location>
</feature>
<dbReference type="InterPro" id="IPR050707">
    <property type="entry name" value="HTH_MetabolicPath_Reg"/>
</dbReference>
<dbReference type="PROSITE" id="PS51078">
    <property type="entry name" value="ICLR_ED"/>
    <property type="match status" value="1"/>
</dbReference>
<gene>
    <name evidence="6" type="ORF">GGR05_001086</name>
</gene>
<evidence type="ECO:0000259" key="4">
    <source>
        <dbReference type="PROSITE" id="PS51077"/>
    </source>
</evidence>
<feature type="domain" description="IclR-ED" evidence="5">
    <location>
        <begin position="80"/>
        <end position="260"/>
    </location>
</feature>
<dbReference type="PANTHER" id="PTHR30136:SF7">
    <property type="entry name" value="HTH-TYPE TRANSCRIPTIONAL REGULATOR KDGR-RELATED"/>
    <property type="match status" value="1"/>
</dbReference>
<sequence>MSIARNDASAEDAARYSAPALEKGLDILEHLSSTRAALNLGELADALGRTRSEIFRMVAVLEARGYLDREGTDRFVVADKLFRLGLNRPLHRSLTEAALPVMRDFAETSGYSCHLAVPSGTQMVVIARVESVSHIGFSVRIGYRQPLVRTGSGHCLLAFMSERRRERTLQAIAAEDPDFDFVALGARLEAFREAGRVVRASGITEGVTDVSLPIFDPDDTGAVAALTCPHLRILSDPVEPETLGHEVAKAADRITAALAAPVAAPFEDAVAVAVGSGTNKGDRI</sequence>
<dbReference type="InterPro" id="IPR029016">
    <property type="entry name" value="GAF-like_dom_sf"/>
</dbReference>
<comment type="caution">
    <text evidence="6">The sequence shown here is derived from an EMBL/GenBank/DDBJ whole genome shotgun (WGS) entry which is preliminary data.</text>
</comment>
<dbReference type="PROSITE" id="PS51077">
    <property type="entry name" value="HTH_ICLR"/>
    <property type="match status" value="1"/>
</dbReference>
<keyword evidence="1" id="KW-0805">Transcription regulation</keyword>
<proteinExistence type="predicted"/>
<evidence type="ECO:0000256" key="2">
    <source>
        <dbReference type="ARBA" id="ARBA00023125"/>
    </source>
</evidence>
<keyword evidence="3" id="KW-0804">Transcription</keyword>
<dbReference type="InterPro" id="IPR036390">
    <property type="entry name" value="WH_DNA-bd_sf"/>
</dbReference>
<dbReference type="PANTHER" id="PTHR30136">
    <property type="entry name" value="HELIX-TURN-HELIX TRANSCRIPTIONAL REGULATOR, ICLR FAMILY"/>
    <property type="match status" value="1"/>
</dbReference>
<keyword evidence="7" id="KW-1185">Reference proteome</keyword>